<protein>
    <submittedName>
        <fullName evidence="2">COMPASS (Complex proteins associated with Set1p) component</fullName>
    </submittedName>
</protein>
<feature type="region of interest" description="Disordered" evidence="1">
    <location>
        <begin position="97"/>
        <end position="145"/>
    </location>
</feature>
<dbReference type="OrthoDB" id="417678at2759"/>
<reference evidence="2" key="1">
    <citation type="submission" date="2022-10" db="EMBL/GenBank/DDBJ databases">
        <title>Tapping the CABI collections for fungal endophytes: first genome assemblies for Collariella, Neodidymelliopsis, Ascochyta clinopodiicola, Didymella pomorum, Didymosphaeria variabile, Neocosmospora piperis and Neocucurbitaria cava.</title>
        <authorList>
            <person name="Hill R."/>
        </authorList>
    </citation>
    <scope>NUCLEOTIDE SEQUENCE</scope>
    <source>
        <strain evidence="2">IMI 366586</strain>
    </source>
</reference>
<dbReference type="InterPro" id="IPR007858">
    <property type="entry name" value="Dpy-30_motif"/>
</dbReference>
<gene>
    <name evidence="2" type="primary">SDC1</name>
    <name evidence="2" type="ORF">N0V84_005087</name>
</gene>
<dbReference type="Proteomes" id="UP001140502">
    <property type="component" value="Unassembled WGS sequence"/>
</dbReference>
<keyword evidence="3" id="KW-1185">Reference proteome</keyword>
<feature type="region of interest" description="Disordered" evidence="1">
    <location>
        <begin position="1"/>
        <end position="28"/>
    </location>
</feature>
<dbReference type="EMBL" id="JAPEUR010000089">
    <property type="protein sequence ID" value="KAJ4321921.1"/>
    <property type="molecule type" value="Genomic_DNA"/>
</dbReference>
<evidence type="ECO:0000256" key="1">
    <source>
        <dbReference type="SAM" id="MobiDB-lite"/>
    </source>
</evidence>
<sequence>MAEEVPKPETTTEVPQVATPLDPGAANGLPAHAVQAEALQKDIVMSDAPADQPADCMFVRHSPFTLTTLPYFPPNSTVGTAILKRSTLLIDTKMKSSPAPIAHAPSPVPARTGTPAQGSRAASAHPDPGFNIPAEAPPHGDSTRQYLNTKVTGALLEGMKQLAKDKQVLRPPAGDNN</sequence>
<comment type="caution">
    <text evidence="2">The sequence shown here is derived from an EMBL/GenBank/DDBJ whole genome shotgun (WGS) entry which is preliminary data.</text>
</comment>
<dbReference type="Gene3D" id="1.20.890.10">
    <property type="entry name" value="cAMP-dependent protein kinase regulatory subunit, dimerization-anchoring domain"/>
    <property type="match status" value="1"/>
</dbReference>
<proteinExistence type="predicted"/>
<feature type="compositionally biased region" description="Low complexity" evidence="1">
    <location>
        <begin position="8"/>
        <end position="17"/>
    </location>
</feature>
<evidence type="ECO:0000313" key="2">
    <source>
        <dbReference type="EMBL" id="KAJ4321921.1"/>
    </source>
</evidence>
<dbReference type="AlphaFoldDB" id="A0A9W9BPB2"/>
<organism evidence="2 3">
    <name type="scientific">Fusarium piperis</name>
    <dbReference type="NCBI Taxonomy" id="1435070"/>
    <lineage>
        <taxon>Eukaryota</taxon>
        <taxon>Fungi</taxon>
        <taxon>Dikarya</taxon>
        <taxon>Ascomycota</taxon>
        <taxon>Pezizomycotina</taxon>
        <taxon>Sordariomycetes</taxon>
        <taxon>Hypocreomycetidae</taxon>
        <taxon>Hypocreales</taxon>
        <taxon>Nectriaceae</taxon>
        <taxon>Fusarium</taxon>
        <taxon>Fusarium solani species complex</taxon>
    </lineage>
</organism>
<evidence type="ECO:0000313" key="3">
    <source>
        <dbReference type="Proteomes" id="UP001140502"/>
    </source>
</evidence>
<accession>A0A9W9BPB2</accession>
<name>A0A9W9BPB2_9HYPO</name>
<dbReference type="Pfam" id="PF05186">
    <property type="entry name" value="Dpy-30"/>
    <property type="match status" value="1"/>
</dbReference>